<evidence type="ECO:0000313" key="2">
    <source>
        <dbReference type="EMBL" id="RBP43637.1"/>
    </source>
</evidence>
<dbReference type="PROSITE" id="PS51318">
    <property type="entry name" value="TAT"/>
    <property type="match status" value="1"/>
</dbReference>
<dbReference type="Proteomes" id="UP000253426">
    <property type="component" value="Unassembled WGS sequence"/>
</dbReference>
<keyword evidence="3" id="KW-1185">Reference proteome</keyword>
<evidence type="ECO:0000256" key="1">
    <source>
        <dbReference type="SAM" id="Coils"/>
    </source>
</evidence>
<gene>
    <name evidence="2" type="ORF">DES53_10535</name>
</gene>
<evidence type="ECO:0000313" key="3">
    <source>
        <dbReference type="Proteomes" id="UP000253426"/>
    </source>
</evidence>
<dbReference type="EMBL" id="QNRR01000005">
    <property type="protein sequence ID" value="RBP43637.1"/>
    <property type="molecule type" value="Genomic_DNA"/>
</dbReference>
<dbReference type="InterPro" id="IPR011447">
    <property type="entry name" value="DUF1552"/>
</dbReference>
<accession>A0A366HM27</accession>
<sequence length="427" mass="47008">MNIALRSPISRRTFLRSTGAALALPFLEAMMPRLGAASPTPPRRFIGMMTNMGILPDQFFPTTAGRDYESTPYLDILKEHRNDLTVFSGVSLPGVDGGHAAEKSFLTCAPGASRGSFRNSISLDQFMAEKVGSETRFPSLALMIGSDNLSLSWTRSGSMIPPQSSPLKLYQQLFIEDTTEGKALAVQRLKDDRSLLDSLREKSKRLEREVGAADRERLDQYFTSVRELERRLAAAEGWVNQPKPVVKTPKPEEIGDRNDLPKCNRVMFDLVRLALETDSTRIVTVCASLAGITARTIPGVKSNTHELTHHGNREEKLDELRRIEAAQFQDLAVFLTGLRQTGEQGRTLLDQSSVLYGTNMGSANAHSNDNLPVLLAGGGFKHGQHLAFDRKHNYPLSNLFVSLIQRMGIEAGSFSSGTTTMKGLETA</sequence>
<reference evidence="2 3" key="1">
    <citation type="submission" date="2018-06" db="EMBL/GenBank/DDBJ databases">
        <title>Genomic Encyclopedia of Type Strains, Phase IV (KMG-IV): sequencing the most valuable type-strain genomes for metagenomic binning, comparative biology and taxonomic classification.</title>
        <authorList>
            <person name="Goeker M."/>
        </authorList>
    </citation>
    <scope>NUCLEOTIDE SEQUENCE [LARGE SCALE GENOMIC DNA]</scope>
    <source>
        <strain evidence="2 3">DSM 25532</strain>
    </source>
</reference>
<keyword evidence="1" id="KW-0175">Coiled coil</keyword>
<dbReference type="RefSeq" id="WP_113959125.1">
    <property type="nucleotide sequence ID" value="NZ_QNRR01000005.1"/>
</dbReference>
<dbReference type="OrthoDB" id="9146593at2"/>
<organism evidence="2 3">
    <name type="scientific">Roseimicrobium gellanilyticum</name>
    <dbReference type="NCBI Taxonomy" id="748857"/>
    <lineage>
        <taxon>Bacteria</taxon>
        <taxon>Pseudomonadati</taxon>
        <taxon>Verrucomicrobiota</taxon>
        <taxon>Verrucomicrobiia</taxon>
        <taxon>Verrucomicrobiales</taxon>
        <taxon>Verrucomicrobiaceae</taxon>
        <taxon>Roseimicrobium</taxon>
    </lineage>
</organism>
<comment type="caution">
    <text evidence="2">The sequence shown here is derived from an EMBL/GenBank/DDBJ whole genome shotgun (WGS) entry which is preliminary data.</text>
</comment>
<name>A0A366HM27_9BACT</name>
<dbReference type="InterPro" id="IPR006311">
    <property type="entry name" value="TAT_signal"/>
</dbReference>
<dbReference type="AlphaFoldDB" id="A0A366HM27"/>
<feature type="coiled-coil region" evidence="1">
    <location>
        <begin position="189"/>
        <end position="216"/>
    </location>
</feature>
<protein>
    <submittedName>
        <fullName evidence="2">Uncharacterized protein DUF1552</fullName>
    </submittedName>
</protein>
<dbReference type="Pfam" id="PF07586">
    <property type="entry name" value="HXXSHH"/>
    <property type="match status" value="1"/>
</dbReference>
<proteinExistence type="predicted"/>